<dbReference type="RefSeq" id="XP_030042704.1">
    <property type="nucleotide sequence ID" value="XM_030186844.1"/>
</dbReference>
<dbReference type="InParanoid" id="A0A6P7WXR0"/>
<feature type="transmembrane region" description="Helical" evidence="12">
    <location>
        <begin position="141"/>
        <end position="163"/>
    </location>
</feature>
<feature type="transmembrane region" description="Helical" evidence="12">
    <location>
        <begin position="58"/>
        <end position="79"/>
    </location>
</feature>
<dbReference type="Pfam" id="PF13853">
    <property type="entry name" value="7tm_4"/>
    <property type="match status" value="1"/>
</dbReference>
<proteinExistence type="inferred from homology"/>
<evidence type="ECO:0000256" key="12">
    <source>
        <dbReference type="RuleBase" id="RU363047"/>
    </source>
</evidence>
<keyword evidence="5 12" id="KW-0552">Olfaction</keyword>
<dbReference type="GO" id="GO:0004930">
    <property type="term" value="F:G protein-coupled receptor activity"/>
    <property type="evidence" value="ECO:0007669"/>
    <property type="project" value="UniProtKB-KW"/>
</dbReference>
<feature type="domain" description="G-protein coupled receptors family 1 profile" evidence="13">
    <location>
        <begin position="41"/>
        <end position="290"/>
    </location>
</feature>
<evidence type="ECO:0000256" key="1">
    <source>
        <dbReference type="ARBA" id="ARBA00004651"/>
    </source>
</evidence>
<keyword evidence="9 11" id="KW-0675">Receptor</keyword>
<evidence type="ECO:0000313" key="15">
    <source>
        <dbReference type="RefSeq" id="XP_030042704.1"/>
    </source>
</evidence>
<evidence type="ECO:0000256" key="4">
    <source>
        <dbReference type="ARBA" id="ARBA00022692"/>
    </source>
</evidence>
<evidence type="ECO:0000256" key="10">
    <source>
        <dbReference type="ARBA" id="ARBA00023224"/>
    </source>
</evidence>
<evidence type="ECO:0000256" key="9">
    <source>
        <dbReference type="ARBA" id="ARBA00023170"/>
    </source>
</evidence>
<evidence type="ECO:0000256" key="8">
    <source>
        <dbReference type="ARBA" id="ARBA00023136"/>
    </source>
</evidence>
<keyword evidence="7 11" id="KW-0297">G-protein coupled receptor</keyword>
<evidence type="ECO:0000256" key="6">
    <source>
        <dbReference type="ARBA" id="ARBA00022989"/>
    </source>
</evidence>
<dbReference type="PRINTS" id="PR00237">
    <property type="entry name" value="GPCRRHODOPSN"/>
</dbReference>
<dbReference type="Gene3D" id="1.20.1070.10">
    <property type="entry name" value="Rhodopsin 7-helix transmembrane proteins"/>
    <property type="match status" value="1"/>
</dbReference>
<keyword evidence="10 11" id="KW-0807">Transducer</keyword>
<dbReference type="GeneID" id="115457426"/>
<evidence type="ECO:0000256" key="5">
    <source>
        <dbReference type="ARBA" id="ARBA00022725"/>
    </source>
</evidence>
<dbReference type="Proteomes" id="UP000515156">
    <property type="component" value="Chromosome 14"/>
</dbReference>
<dbReference type="AlphaFoldDB" id="A0A6P7WXR0"/>
<keyword evidence="6 12" id="KW-1133">Transmembrane helix</keyword>
<dbReference type="PROSITE" id="PS50262">
    <property type="entry name" value="G_PROTEIN_RECEP_F1_2"/>
    <property type="match status" value="1"/>
</dbReference>
<keyword evidence="4 11" id="KW-0812">Transmembrane</keyword>
<dbReference type="CDD" id="cd13954">
    <property type="entry name" value="7tmA_OR"/>
    <property type="match status" value="1"/>
</dbReference>
<dbReference type="InterPro" id="IPR017452">
    <property type="entry name" value="GPCR_Rhodpsn_7TM"/>
</dbReference>
<name>A0A6P7WXR0_9AMPH</name>
<sequence>MKLRNETVVTEFLIMGFSDRSELQVPLFLLFLLMYLFNIAGNLLIMTAIFADCHLHTPMYFFLCNLSVLDIGYLSVTLPKLLALSLTGSKNITFSGCMVQLYFFMSLGSIEYLFLTAMAYDRYAAICDPLHYSHVMNKRTCGLMATTTWIVGFLDSVVIVSFISRLDFCNSIQIDHFFCDLAPLLSLSCSDTHRIELVIFIEGALLIIGSFLLTLASYVLIISTILAIRSTEGRHKAFNTCISHLTTVTLFYGSVICVYMRPPSAYSMQEDKVFAMVYTTVVPMLNPVIYSLRNKDVKRALRKVTAHSIPKCRTSPNHRWKR</sequence>
<feature type="transmembrane region" description="Helical" evidence="12">
    <location>
        <begin position="273"/>
        <end position="292"/>
    </location>
</feature>
<keyword evidence="8 12" id="KW-0472">Membrane</keyword>
<evidence type="ECO:0000313" key="14">
    <source>
        <dbReference type="Proteomes" id="UP000515156"/>
    </source>
</evidence>
<dbReference type="FunFam" id="1.20.1070.10:FF:000001">
    <property type="entry name" value="Olfactory receptor"/>
    <property type="match status" value="1"/>
</dbReference>
<dbReference type="GO" id="GO:0004984">
    <property type="term" value="F:olfactory receptor activity"/>
    <property type="evidence" value="ECO:0007669"/>
    <property type="project" value="InterPro"/>
</dbReference>
<comment type="similarity">
    <text evidence="11">Belongs to the G-protein coupled receptor 1 family.</text>
</comment>
<evidence type="ECO:0000256" key="3">
    <source>
        <dbReference type="ARBA" id="ARBA00022606"/>
    </source>
</evidence>
<dbReference type="InterPro" id="IPR050516">
    <property type="entry name" value="Olfactory_GPCR"/>
</dbReference>
<feature type="transmembrane region" description="Helical" evidence="12">
    <location>
        <begin position="99"/>
        <end position="120"/>
    </location>
</feature>
<accession>A0A6P7WXR0</accession>
<evidence type="ECO:0000259" key="13">
    <source>
        <dbReference type="PROSITE" id="PS50262"/>
    </source>
</evidence>
<evidence type="ECO:0000256" key="11">
    <source>
        <dbReference type="RuleBase" id="RU000688"/>
    </source>
</evidence>
<dbReference type="PANTHER" id="PTHR26452">
    <property type="entry name" value="OLFACTORY RECEPTOR"/>
    <property type="match status" value="1"/>
</dbReference>
<dbReference type="InterPro" id="IPR000725">
    <property type="entry name" value="Olfact_rcpt"/>
</dbReference>
<gene>
    <name evidence="15" type="primary">LOC115457426</name>
</gene>
<feature type="transmembrane region" description="Helical" evidence="12">
    <location>
        <begin position="27"/>
        <end position="51"/>
    </location>
</feature>
<dbReference type="KEGG" id="muo:115457426"/>
<organism evidence="14 15">
    <name type="scientific">Microcaecilia unicolor</name>
    <dbReference type="NCBI Taxonomy" id="1415580"/>
    <lineage>
        <taxon>Eukaryota</taxon>
        <taxon>Metazoa</taxon>
        <taxon>Chordata</taxon>
        <taxon>Craniata</taxon>
        <taxon>Vertebrata</taxon>
        <taxon>Euteleostomi</taxon>
        <taxon>Amphibia</taxon>
        <taxon>Gymnophiona</taxon>
        <taxon>Siphonopidae</taxon>
        <taxon>Microcaecilia</taxon>
    </lineage>
</organism>
<evidence type="ECO:0000256" key="2">
    <source>
        <dbReference type="ARBA" id="ARBA00022475"/>
    </source>
</evidence>
<keyword evidence="14" id="KW-1185">Reference proteome</keyword>
<reference evidence="15" key="1">
    <citation type="submission" date="2025-08" db="UniProtKB">
        <authorList>
            <consortium name="RefSeq"/>
        </authorList>
    </citation>
    <scope>IDENTIFICATION</scope>
</reference>
<feature type="transmembrane region" description="Helical" evidence="12">
    <location>
        <begin position="204"/>
        <end position="228"/>
    </location>
</feature>
<dbReference type="SUPFAM" id="SSF81321">
    <property type="entry name" value="Family A G protein-coupled receptor-like"/>
    <property type="match status" value="1"/>
</dbReference>
<comment type="subcellular location">
    <subcellularLocation>
        <location evidence="1 12">Cell membrane</location>
        <topology evidence="1 12">Multi-pass membrane protein</topology>
    </subcellularLocation>
</comment>
<dbReference type="InterPro" id="IPR000276">
    <property type="entry name" value="GPCR_Rhodpsn"/>
</dbReference>
<dbReference type="PROSITE" id="PS00237">
    <property type="entry name" value="G_PROTEIN_RECEP_F1_1"/>
    <property type="match status" value="1"/>
</dbReference>
<feature type="transmembrane region" description="Helical" evidence="12">
    <location>
        <begin position="240"/>
        <end position="261"/>
    </location>
</feature>
<protein>
    <recommendedName>
        <fullName evidence="12">Olfactory receptor</fullName>
    </recommendedName>
</protein>
<dbReference type="PRINTS" id="PR00245">
    <property type="entry name" value="OLFACTORYR"/>
</dbReference>
<keyword evidence="3 12" id="KW-0716">Sensory transduction</keyword>
<keyword evidence="2 12" id="KW-1003">Cell membrane</keyword>
<evidence type="ECO:0000256" key="7">
    <source>
        <dbReference type="ARBA" id="ARBA00023040"/>
    </source>
</evidence>
<dbReference type="GO" id="GO:0005886">
    <property type="term" value="C:plasma membrane"/>
    <property type="evidence" value="ECO:0007669"/>
    <property type="project" value="UniProtKB-SubCell"/>
</dbReference>
<dbReference type="OrthoDB" id="5967130at2759"/>